<protein>
    <submittedName>
        <fullName evidence="1">Uncharacterized protein</fullName>
    </submittedName>
</protein>
<reference evidence="1 2" key="1">
    <citation type="journal article" date="2024" name="Ann. Entomol. Soc. Am.">
        <title>Genomic analyses of the southern and eastern yellowjacket wasps (Hymenoptera: Vespidae) reveal evolutionary signatures of social life.</title>
        <authorList>
            <person name="Catto M.A."/>
            <person name="Caine P.B."/>
            <person name="Orr S.E."/>
            <person name="Hunt B.G."/>
            <person name="Goodisman M.A.D."/>
        </authorList>
    </citation>
    <scope>NUCLEOTIDE SEQUENCE [LARGE SCALE GENOMIC DNA]</scope>
    <source>
        <strain evidence="1">232</strain>
        <tissue evidence="1">Head and thorax</tissue>
    </source>
</reference>
<evidence type="ECO:0000313" key="2">
    <source>
        <dbReference type="Proteomes" id="UP001607303"/>
    </source>
</evidence>
<dbReference type="Proteomes" id="UP001607303">
    <property type="component" value="Unassembled WGS sequence"/>
</dbReference>
<proteinExistence type="predicted"/>
<gene>
    <name evidence="1" type="ORF">V1477_012791</name>
</gene>
<name>A0ABD2BU33_VESMC</name>
<keyword evidence="2" id="KW-1185">Reference proteome</keyword>
<dbReference type="AlphaFoldDB" id="A0ABD2BU33"/>
<dbReference type="EMBL" id="JAYRBN010000066">
    <property type="protein sequence ID" value="KAL2736282.1"/>
    <property type="molecule type" value="Genomic_DNA"/>
</dbReference>
<accession>A0ABD2BU33</accession>
<comment type="caution">
    <text evidence="1">The sequence shown here is derived from an EMBL/GenBank/DDBJ whole genome shotgun (WGS) entry which is preliminary data.</text>
</comment>
<evidence type="ECO:0000313" key="1">
    <source>
        <dbReference type="EMBL" id="KAL2736282.1"/>
    </source>
</evidence>
<sequence>MQDMVSNKRAVSHKPPLSTSLTIIMPERNIFLSPLPVEVRAKTYADGMKMRIDWWGPLCISKVIAMVGGGDGP</sequence>
<organism evidence="1 2">
    <name type="scientific">Vespula maculifrons</name>
    <name type="common">Eastern yellow jacket</name>
    <name type="synonym">Wasp</name>
    <dbReference type="NCBI Taxonomy" id="7453"/>
    <lineage>
        <taxon>Eukaryota</taxon>
        <taxon>Metazoa</taxon>
        <taxon>Ecdysozoa</taxon>
        <taxon>Arthropoda</taxon>
        <taxon>Hexapoda</taxon>
        <taxon>Insecta</taxon>
        <taxon>Pterygota</taxon>
        <taxon>Neoptera</taxon>
        <taxon>Endopterygota</taxon>
        <taxon>Hymenoptera</taxon>
        <taxon>Apocrita</taxon>
        <taxon>Aculeata</taxon>
        <taxon>Vespoidea</taxon>
        <taxon>Vespidae</taxon>
        <taxon>Vespinae</taxon>
        <taxon>Vespula</taxon>
    </lineage>
</organism>